<dbReference type="AlphaFoldDB" id="A0A6A6RJY9"/>
<sequence>MTIFESPNARPRTPAEGQQIAGLNQRKSPFLRLPAELRNIIYIDVLSHHIIIPDSRHIPSRYNDSPPHRFALLFTCHQIHTETQLLPFEHGRVVLYTSSVSFHVSLPQPRPFIFTAQQISAIKWLELRTDSRSSIGDLQFMNGMGGLEEVTVKLSPAYTIQREGRGWGRKIKAIQASFRFQVIEYLKNIGREDVSVGPKTRA</sequence>
<dbReference type="Proteomes" id="UP000799753">
    <property type="component" value="Unassembled WGS sequence"/>
</dbReference>
<proteinExistence type="predicted"/>
<name>A0A6A6RJY9_9PLEO</name>
<accession>A0A6A6RJY9</accession>
<reference evidence="1" key="1">
    <citation type="journal article" date="2020" name="Stud. Mycol.">
        <title>101 Dothideomycetes genomes: a test case for predicting lifestyles and emergence of pathogens.</title>
        <authorList>
            <person name="Haridas S."/>
            <person name="Albert R."/>
            <person name="Binder M."/>
            <person name="Bloem J."/>
            <person name="Labutti K."/>
            <person name="Salamov A."/>
            <person name="Andreopoulos B."/>
            <person name="Baker S."/>
            <person name="Barry K."/>
            <person name="Bills G."/>
            <person name="Bluhm B."/>
            <person name="Cannon C."/>
            <person name="Castanera R."/>
            <person name="Culley D."/>
            <person name="Daum C."/>
            <person name="Ezra D."/>
            <person name="Gonzalez J."/>
            <person name="Henrissat B."/>
            <person name="Kuo A."/>
            <person name="Liang C."/>
            <person name="Lipzen A."/>
            <person name="Lutzoni F."/>
            <person name="Magnuson J."/>
            <person name="Mondo S."/>
            <person name="Nolan M."/>
            <person name="Ohm R."/>
            <person name="Pangilinan J."/>
            <person name="Park H.-J."/>
            <person name="Ramirez L."/>
            <person name="Alfaro M."/>
            <person name="Sun H."/>
            <person name="Tritt A."/>
            <person name="Yoshinaga Y."/>
            <person name="Zwiers L.-H."/>
            <person name="Turgeon B."/>
            <person name="Goodwin S."/>
            <person name="Spatafora J."/>
            <person name="Crous P."/>
            <person name="Grigoriev I."/>
        </authorList>
    </citation>
    <scope>NUCLEOTIDE SEQUENCE</scope>
    <source>
        <strain evidence="1">CBS 473.64</strain>
    </source>
</reference>
<keyword evidence="2" id="KW-1185">Reference proteome</keyword>
<organism evidence="1 2">
    <name type="scientific">Massarina eburnea CBS 473.64</name>
    <dbReference type="NCBI Taxonomy" id="1395130"/>
    <lineage>
        <taxon>Eukaryota</taxon>
        <taxon>Fungi</taxon>
        <taxon>Dikarya</taxon>
        <taxon>Ascomycota</taxon>
        <taxon>Pezizomycotina</taxon>
        <taxon>Dothideomycetes</taxon>
        <taxon>Pleosporomycetidae</taxon>
        <taxon>Pleosporales</taxon>
        <taxon>Massarineae</taxon>
        <taxon>Massarinaceae</taxon>
        <taxon>Massarina</taxon>
    </lineage>
</organism>
<dbReference type="OrthoDB" id="5413827at2759"/>
<evidence type="ECO:0000313" key="1">
    <source>
        <dbReference type="EMBL" id="KAF2635353.1"/>
    </source>
</evidence>
<dbReference type="PANTHER" id="PTHR38790">
    <property type="entry name" value="2EXR DOMAIN-CONTAINING PROTEIN-RELATED"/>
    <property type="match status" value="1"/>
</dbReference>
<gene>
    <name evidence="1" type="ORF">P280DRAFT_196971</name>
</gene>
<evidence type="ECO:0000313" key="2">
    <source>
        <dbReference type="Proteomes" id="UP000799753"/>
    </source>
</evidence>
<dbReference type="PANTHER" id="PTHR38790:SF4">
    <property type="entry name" value="2EXR DOMAIN-CONTAINING PROTEIN"/>
    <property type="match status" value="1"/>
</dbReference>
<dbReference type="EMBL" id="MU006808">
    <property type="protein sequence ID" value="KAF2635353.1"/>
    <property type="molecule type" value="Genomic_DNA"/>
</dbReference>
<protein>
    <submittedName>
        <fullName evidence="1">Uncharacterized protein</fullName>
    </submittedName>
</protein>